<accession>A0A1I3DAE6</accession>
<dbReference type="AlphaFoldDB" id="A0A1I3DAE6"/>
<name>A0A1I3DAE6_9LACT</name>
<reference evidence="3 4" key="1">
    <citation type="submission" date="2016-10" db="EMBL/GenBank/DDBJ databases">
        <authorList>
            <person name="de Groot N.N."/>
        </authorList>
    </citation>
    <scope>NUCLEOTIDE SEQUENCE [LARGE SCALE GENOMIC DNA]</scope>
    <source>
        <strain evidence="3 4">DSM 27630</strain>
    </source>
</reference>
<feature type="transmembrane region" description="Helical" evidence="2">
    <location>
        <begin position="73"/>
        <end position="89"/>
    </location>
</feature>
<evidence type="ECO:0000256" key="2">
    <source>
        <dbReference type="SAM" id="Phobius"/>
    </source>
</evidence>
<keyword evidence="2" id="KW-0472">Membrane</keyword>
<keyword evidence="2" id="KW-1133">Transmembrane helix</keyword>
<sequence length="144" mass="16682">MNDKSKMKGILKKFLWIVLTFVFLEALLIAALEVIYTLSEYKLAINTEVIGTHLKETFTHLGDYIQTNWAQKNPFFILGTGVVFIYSVFTHMGKVKKEGWDTEESNAYHGSARWGRPQEVVDNQNFTKKSKKQVQSEFQKSLER</sequence>
<keyword evidence="2" id="KW-0812">Transmembrane</keyword>
<dbReference type="RefSeq" id="WP_092093199.1">
    <property type="nucleotide sequence ID" value="NZ_FOQE01000032.1"/>
</dbReference>
<evidence type="ECO:0000313" key="3">
    <source>
        <dbReference type="EMBL" id="SFH83694.1"/>
    </source>
</evidence>
<evidence type="ECO:0000313" key="4">
    <source>
        <dbReference type="Proteomes" id="UP000198668"/>
    </source>
</evidence>
<dbReference type="EMBL" id="FOQE01000032">
    <property type="protein sequence ID" value="SFH83694.1"/>
    <property type="molecule type" value="Genomic_DNA"/>
</dbReference>
<dbReference type="OrthoDB" id="2166717at2"/>
<proteinExistence type="predicted"/>
<protein>
    <submittedName>
        <fullName evidence="3">Uncharacterized protein</fullName>
    </submittedName>
</protein>
<feature type="transmembrane region" description="Helical" evidence="2">
    <location>
        <begin position="14"/>
        <end position="36"/>
    </location>
</feature>
<dbReference type="Proteomes" id="UP000198668">
    <property type="component" value="Unassembled WGS sequence"/>
</dbReference>
<feature type="region of interest" description="Disordered" evidence="1">
    <location>
        <begin position="122"/>
        <end position="144"/>
    </location>
</feature>
<keyword evidence="4" id="KW-1185">Reference proteome</keyword>
<gene>
    <name evidence="3" type="ORF">SAMN04489868_13219</name>
</gene>
<evidence type="ECO:0000256" key="1">
    <source>
        <dbReference type="SAM" id="MobiDB-lite"/>
    </source>
</evidence>
<organism evidence="3 4">
    <name type="scientific">Pisciglobus halotolerans</name>
    <dbReference type="NCBI Taxonomy" id="745365"/>
    <lineage>
        <taxon>Bacteria</taxon>
        <taxon>Bacillati</taxon>
        <taxon>Bacillota</taxon>
        <taxon>Bacilli</taxon>
        <taxon>Lactobacillales</taxon>
        <taxon>Carnobacteriaceae</taxon>
    </lineage>
</organism>